<proteinExistence type="predicted"/>
<dbReference type="Pfam" id="PF07495">
    <property type="entry name" value="Y_Y_Y"/>
    <property type="match status" value="1"/>
</dbReference>
<dbReference type="Gene3D" id="1.10.287.130">
    <property type="match status" value="1"/>
</dbReference>
<evidence type="ECO:0000256" key="1">
    <source>
        <dbReference type="ARBA" id="ARBA00000085"/>
    </source>
</evidence>
<evidence type="ECO:0000256" key="2">
    <source>
        <dbReference type="ARBA" id="ARBA00012438"/>
    </source>
</evidence>
<dbReference type="InterPro" id="IPR036890">
    <property type="entry name" value="HATPase_C_sf"/>
</dbReference>
<dbReference type="PROSITE" id="PS50110">
    <property type="entry name" value="RESPONSE_REGULATORY"/>
    <property type="match status" value="1"/>
</dbReference>
<dbReference type="SUPFAM" id="SSF46689">
    <property type="entry name" value="Homeodomain-like"/>
    <property type="match status" value="1"/>
</dbReference>
<dbReference type="PROSITE" id="PS01124">
    <property type="entry name" value="HTH_ARAC_FAMILY_2"/>
    <property type="match status" value="1"/>
</dbReference>
<keyword evidence="9" id="KW-0732">Signal</keyword>
<dbReference type="InterPro" id="IPR011006">
    <property type="entry name" value="CheY-like_superfamily"/>
</dbReference>
<evidence type="ECO:0000256" key="3">
    <source>
        <dbReference type="ARBA" id="ARBA00022553"/>
    </source>
</evidence>
<comment type="catalytic activity">
    <reaction evidence="1">
        <text>ATP + protein L-histidine = ADP + protein N-phospho-L-histidine.</text>
        <dbReference type="EC" id="2.7.13.3"/>
    </reaction>
</comment>
<feature type="domain" description="Histidine kinase" evidence="11">
    <location>
        <begin position="855"/>
        <end position="1088"/>
    </location>
</feature>
<dbReference type="Proteomes" id="UP001228636">
    <property type="component" value="Unassembled WGS sequence"/>
</dbReference>
<dbReference type="InterPro" id="IPR003594">
    <property type="entry name" value="HATPase_dom"/>
</dbReference>
<keyword evidence="5" id="KW-0418">Kinase</keyword>
<evidence type="ECO:0000256" key="6">
    <source>
        <dbReference type="ARBA" id="ARBA00023015"/>
    </source>
</evidence>
<evidence type="ECO:0000259" key="11">
    <source>
        <dbReference type="PROSITE" id="PS50109"/>
    </source>
</evidence>
<dbReference type="CDD" id="cd00082">
    <property type="entry name" value="HisKA"/>
    <property type="match status" value="1"/>
</dbReference>
<name>A0AAJ1QY91_9FLAO</name>
<dbReference type="PANTHER" id="PTHR43547">
    <property type="entry name" value="TWO-COMPONENT HISTIDINE KINASE"/>
    <property type="match status" value="1"/>
</dbReference>
<organism evidence="13 14">
    <name type="scientific">Polaribacter sejongensis</name>
    <dbReference type="NCBI Taxonomy" id="985043"/>
    <lineage>
        <taxon>Bacteria</taxon>
        <taxon>Pseudomonadati</taxon>
        <taxon>Bacteroidota</taxon>
        <taxon>Flavobacteriia</taxon>
        <taxon>Flavobacteriales</taxon>
        <taxon>Flavobacteriaceae</taxon>
    </lineage>
</organism>
<dbReference type="SUPFAM" id="SSF101898">
    <property type="entry name" value="NHL repeat"/>
    <property type="match status" value="1"/>
</dbReference>
<dbReference type="Gene3D" id="2.60.40.10">
    <property type="entry name" value="Immunoglobulins"/>
    <property type="match status" value="1"/>
</dbReference>
<protein>
    <recommendedName>
        <fullName evidence="2">histidine kinase</fullName>
        <ecNumber evidence="2">2.7.13.3</ecNumber>
    </recommendedName>
</protein>
<dbReference type="PRINTS" id="PR00344">
    <property type="entry name" value="BCTRLSENSOR"/>
</dbReference>
<evidence type="ECO:0000259" key="12">
    <source>
        <dbReference type="PROSITE" id="PS50110"/>
    </source>
</evidence>
<accession>A0AAJ1QY91</accession>
<dbReference type="InterPro" id="IPR013783">
    <property type="entry name" value="Ig-like_fold"/>
</dbReference>
<evidence type="ECO:0000313" key="13">
    <source>
        <dbReference type="EMBL" id="MDN3620539.1"/>
    </source>
</evidence>
<comment type="caution">
    <text evidence="13">The sequence shown here is derived from an EMBL/GenBank/DDBJ whole genome shotgun (WGS) entry which is preliminary data.</text>
</comment>
<dbReference type="EMBL" id="JAUFQH010000012">
    <property type="protein sequence ID" value="MDN3620539.1"/>
    <property type="molecule type" value="Genomic_DNA"/>
</dbReference>
<dbReference type="InterPro" id="IPR004358">
    <property type="entry name" value="Sig_transdc_His_kin-like_C"/>
</dbReference>
<dbReference type="InterPro" id="IPR036097">
    <property type="entry name" value="HisK_dim/P_sf"/>
</dbReference>
<dbReference type="SUPFAM" id="SSF55874">
    <property type="entry name" value="ATPase domain of HSP90 chaperone/DNA topoisomerase II/histidine kinase"/>
    <property type="match status" value="1"/>
</dbReference>
<feature type="signal peptide" evidence="9">
    <location>
        <begin position="1"/>
        <end position="23"/>
    </location>
</feature>
<feature type="domain" description="HTH araC/xylS-type" evidence="10">
    <location>
        <begin position="1283"/>
        <end position="1382"/>
    </location>
</feature>
<dbReference type="PROSITE" id="PS50109">
    <property type="entry name" value="HIS_KIN"/>
    <property type="match status" value="1"/>
</dbReference>
<evidence type="ECO:0000259" key="10">
    <source>
        <dbReference type="PROSITE" id="PS01124"/>
    </source>
</evidence>
<evidence type="ECO:0000256" key="7">
    <source>
        <dbReference type="ARBA" id="ARBA00023163"/>
    </source>
</evidence>
<dbReference type="InterPro" id="IPR018060">
    <property type="entry name" value="HTH_AraC"/>
</dbReference>
<dbReference type="SMART" id="SM00388">
    <property type="entry name" value="HisKA"/>
    <property type="match status" value="1"/>
</dbReference>
<dbReference type="Gene3D" id="2.130.10.10">
    <property type="entry name" value="YVTN repeat-like/Quinoprotein amine dehydrogenase"/>
    <property type="match status" value="2"/>
</dbReference>
<dbReference type="InterPro" id="IPR005467">
    <property type="entry name" value="His_kinase_dom"/>
</dbReference>
<dbReference type="PANTHER" id="PTHR43547:SF2">
    <property type="entry name" value="HYBRID SIGNAL TRANSDUCTION HISTIDINE KINASE C"/>
    <property type="match status" value="1"/>
</dbReference>
<dbReference type="SMART" id="SM00448">
    <property type="entry name" value="REC"/>
    <property type="match status" value="1"/>
</dbReference>
<feature type="chain" id="PRO_5042469041" description="histidine kinase" evidence="9">
    <location>
        <begin position="24"/>
        <end position="1384"/>
    </location>
</feature>
<dbReference type="SMART" id="SM00387">
    <property type="entry name" value="HATPase_c"/>
    <property type="match status" value="1"/>
</dbReference>
<gene>
    <name evidence="13" type="ORF">QWY81_13820</name>
</gene>
<keyword evidence="6" id="KW-0805">Transcription regulation</keyword>
<dbReference type="Pfam" id="PF02518">
    <property type="entry name" value="HATPase_c"/>
    <property type="match status" value="1"/>
</dbReference>
<dbReference type="SUPFAM" id="SSF47384">
    <property type="entry name" value="Homodimeric domain of signal transducing histidine kinase"/>
    <property type="match status" value="1"/>
</dbReference>
<keyword evidence="4" id="KW-0808">Transferase</keyword>
<keyword evidence="7" id="KW-0804">Transcription</keyword>
<dbReference type="InterPro" id="IPR011123">
    <property type="entry name" value="Y_Y_Y"/>
</dbReference>
<sequence length="1384" mass="157639">MQLKWCITFILSLCIFFCAPIEAQNKTQIFNFETIKEGISKVGIYTIIQDNYGFIWIGTNGAGLYKFDGLDYTSYKFKQEDATSISSDLVFSSYLDKNNNLWIGTEDGLNLYDRDLDQFKKISVGLLENANISVLSILECRGNLYIGTRLNGLFKLNLKTNKIQRIACKDASKPAINSIQKDKNGTIFLGTSLGLRKLDTLNSVILKPKEIEGATIFNFDIPIQTLLVDTNNNLWAGSYTKGVFKYQLKDNNIVSFSQFSITEKRILSLVELADKTFLFGSENDGLFHMDSNGVFTKNYRYNKKDKNSIRSNSIWSLFVDNNERIWMGYYNSGVVVSDHLFDKFDNIESVENNPNSLQIGSVTGIVKDANDKLWITMDGGGIDVFDIKTSKVDHINTSNDKTYSGLTSNHIQTIFIDSKKNIWAGSWDNGIYVLKDGFKNITNINIENSNGKLLSNAILSFAEDKDGIIWIGTFYAGVCSFNPKTHVLTHHNSQEFAKYGINTSDVRKILVDSDGAIWLGTTIGLFKINNNQGVLSVKSFVKPMANSNNNQRSSTHILSLYESTDNYLWIGTRGAGLCRYDKKTDEFKWFNKFSGLNEENIASIIEDKEGDIWVSGNSGITKLDLKTNEVVNYTMNDGLLSDDFNFNAVLKDEEGKLYFGNYKGVDFFNPKDLSTNSSVPSLYLTGLKIFNKDVVPNEENSPLTKTITETPSIEFNHKQSVFTIQYTGINYTRPEKNQYAYYLEGLEKSWNYVGNQRSATYTNLDYGDYIFKLKAANNDGLWNEKPLELKITILPPWWKSNLALIIYVLLFGLGVYLLNKITQNRLKEKELIKNERTQRLQQEDLNKKKLQFFTNISHEFRTPLTLILNPLKDMMRDETLNLPEKVKSKHSTIYRNSDRLFRLINELMDLRKLEFDKLKVRASELNLVDFTKNIVLFFKEEAANRNIFLTLDTEMSLIKTWADQNMLEKIIFNILSNAMKVTPDNGVINVNLIDNDEDYILPLISSTKAVKVVEIVISDTGKGLEEDQVDKIFERFYQVESLNKTYYGGTGIGLEVVSSFVNLHKGKIEVTSKINEGTTFRIILPKGKEYFSADEIKSFKLEADLPKKEINFIPENKISEIEENEEIEKIASKKYTILVVEDNTELRNYLKTELSKTYKVLSAINGVEGLKIAEKSFPDVILTDVIMPEMDGFEFCRRIKTDIKTSHIPLLMLTAKARIDDRIEGIEHGSDAYMTKPFDMRLLTLRLNQLITSRKLIFDKYFSEVSGAKENTNATSIDKEFINKVLAYIGENISNSSLSVEELANELNLSKSQSYRKIKSLTGQTPNELLRRIRLERAYQILETGSAFISEVGFKVGFSSASYFTKCFKAHFGKLPTEVVIKEK</sequence>
<dbReference type="Gene3D" id="3.30.565.10">
    <property type="entry name" value="Histidine kinase-like ATPase, C-terminal domain"/>
    <property type="match status" value="1"/>
</dbReference>
<dbReference type="SMART" id="SM00342">
    <property type="entry name" value="HTH_ARAC"/>
    <property type="match status" value="1"/>
</dbReference>
<dbReference type="FunFam" id="2.60.40.10:FF:000791">
    <property type="entry name" value="Two-component system sensor histidine kinase/response regulator"/>
    <property type="match status" value="1"/>
</dbReference>
<evidence type="ECO:0000256" key="5">
    <source>
        <dbReference type="ARBA" id="ARBA00022777"/>
    </source>
</evidence>
<dbReference type="InterPro" id="IPR001789">
    <property type="entry name" value="Sig_transdc_resp-reg_receiver"/>
</dbReference>
<feature type="modified residue" description="4-aspartylphosphate" evidence="8">
    <location>
        <position position="1184"/>
    </location>
</feature>
<dbReference type="Pfam" id="PF00512">
    <property type="entry name" value="HisKA"/>
    <property type="match status" value="1"/>
</dbReference>
<evidence type="ECO:0000256" key="9">
    <source>
        <dbReference type="SAM" id="SignalP"/>
    </source>
</evidence>
<dbReference type="InterPro" id="IPR009057">
    <property type="entry name" value="Homeodomain-like_sf"/>
</dbReference>
<dbReference type="Gene3D" id="3.40.50.2300">
    <property type="match status" value="1"/>
</dbReference>
<dbReference type="SUPFAM" id="SSF63829">
    <property type="entry name" value="Calcium-dependent phosphotriesterase"/>
    <property type="match status" value="2"/>
</dbReference>
<feature type="domain" description="Response regulatory" evidence="12">
    <location>
        <begin position="1136"/>
        <end position="1251"/>
    </location>
</feature>
<dbReference type="FunFam" id="3.30.565.10:FF:000006">
    <property type="entry name" value="Sensor histidine kinase WalK"/>
    <property type="match status" value="1"/>
</dbReference>
<dbReference type="EC" id="2.7.13.3" evidence="2"/>
<dbReference type="InterPro" id="IPR011110">
    <property type="entry name" value="Reg_prop"/>
</dbReference>
<reference evidence="13 14" key="1">
    <citation type="journal article" date="2014" name="Int. J. Syst. Evol. Microbiol.">
        <title>Complete genome sequence of Corynebacterium casei LMG S-19264T (=DSM 44701T), isolated from a smear-ripened cheese.</title>
        <authorList>
            <consortium name="US DOE Joint Genome Institute (JGI-PGF)"/>
            <person name="Walter F."/>
            <person name="Albersmeier A."/>
            <person name="Kalinowski J."/>
            <person name="Ruckert C."/>
        </authorList>
    </citation>
    <scope>NUCLEOTIDE SEQUENCE [LARGE SCALE GENOMIC DNA]</scope>
    <source>
        <strain evidence="13 14">CECT 8670</strain>
    </source>
</reference>
<dbReference type="InterPro" id="IPR003661">
    <property type="entry name" value="HisK_dim/P_dom"/>
</dbReference>
<dbReference type="Pfam" id="PF12833">
    <property type="entry name" value="HTH_18"/>
    <property type="match status" value="1"/>
</dbReference>
<dbReference type="RefSeq" id="WP_261972414.1">
    <property type="nucleotide sequence ID" value="NZ_CP103460.1"/>
</dbReference>
<dbReference type="SUPFAM" id="SSF52172">
    <property type="entry name" value="CheY-like"/>
    <property type="match status" value="1"/>
</dbReference>
<dbReference type="GO" id="GO:0043565">
    <property type="term" value="F:sequence-specific DNA binding"/>
    <property type="evidence" value="ECO:0007669"/>
    <property type="project" value="InterPro"/>
</dbReference>
<dbReference type="GO" id="GO:0003700">
    <property type="term" value="F:DNA-binding transcription factor activity"/>
    <property type="evidence" value="ECO:0007669"/>
    <property type="project" value="InterPro"/>
</dbReference>
<evidence type="ECO:0000256" key="4">
    <source>
        <dbReference type="ARBA" id="ARBA00022679"/>
    </source>
</evidence>
<evidence type="ECO:0000256" key="8">
    <source>
        <dbReference type="PROSITE-ProRule" id="PRU00169"/>
    </source>
</evidence>
<dbReference type="Pfam" id="PF00072">
    <property type="entry name" value="Response_reg"/>
    <property type="match status" value="1"/>
</dbReference>
<dbReference type="GO" id="GO:0000155">
    <property type="term" value="F:phosphorelay sensor kinase activity"/>
    <property type="evidence" value="ECO:0007669"/>
    <property type="project" value="InterPro"/>
</dbReference>
<dbReference type="Gene3D" id="1.10.10.60">
    <property type="entry name" value="Homeodomain-like"/>
    <property type="match status" value="2"/>
</dbReference>
<dbReference type="InterPro" id="IPR015943">
    <property type="entry name" value="WD40/YVTN_repeat-like_dom_sf"/>
</dbReference>
<evidence type="ECO:0000313" key="14">
    <source>
        <dbReference type="Proteomes" id="UP001228636"/>
    </source>
</evidence>
<keyword evidence="3 8" id="KW-0597">Phosphoprotein</keyword>
<dbReference type="Pfam" id="PF07494">
    <property type="entry name" value="Reg_prop"/>
    <property type="match status" value="3"/>
</dbReference>